<protein>
    <submittedName>
        <fullName evidence="1">Uncharacterized protein</fullName>
    </submittedName>
</protein>
<accession>A0A7S7G0Z8</accession>
<name>A0A7S7G0Z8_9MOLU</name>
<gene>
    <name evidence="1" type="ORF">H7685_01755</name>
</gene>
<dbReference type="SUPFAM" id="SSF50494">
    <property type="entry name" value="Trypsin-like serine proteases"/>
    <property type="match status" value="1"/>
</dbReference>
<dbReference type="Gene3D" id="2.40.10.10">
    <property type="entry name" value="Trypsin-like serine proteases"/>
    <property type="match status" value="1"/>
</dbReference>
<reference evidence="1" key="1">
    <citation type="submission" date="2020-08" db="EMBL/GenBank/DDBJ databases">
        <title>Phytoplasma sp. strain PR08 associated with Phyllody Disease of Parthenium hysterophorus.</title>
        <authorList>
            <person name="Kirdat K."/>
            <person name="Tiwarekar B."/>
            <person name="Yadav A."/>
        </authorList>
    </citation>
    <scope>NUCLEOTIDE SEQUENCE [LARGE SCALE GENOMIC DNA]</scope>
    <source>
        <strain evidence="1">PR08</strain>
    </source>
</reference>
<dbReference type="EMBL" id="CP060385">
    <property type="protein sequence ID" value="QOX89537.1"/>
    <property type="molecule type" value="Genomic_DNA"/>
</dbReference>
<evidence type="ECO:0000313" key="1">
    <source>
        <dbReference type="EMBL" id="QOX89537.1"/>
    </source>
</evidence>
<dbReference type="InterPro" id="IPR009003">
    <property type="entry name" value="Peptidase_S1_PA"/>
</dbReference>
<organism evidence="1">
    <name type="scientific">Candidatus Phytoplasma australasiaticum subsp. australasiaticum</name>
    <dbReference type="NCBI Taxonomy" id="2832407"/>
    <lineage>
        <taxon>Bacteria</taxon>
        <taxon>Bacillati</taxon>
        <taxon>Mycoplasmatota</taxon>
        <taxon>Mollicutes</taxon>
        <taxon>Acholeplasmatales</taxon>
        <taxon>Acholeplasmataceae</taxon>
        <taxon>Candidatus Phytoplasma</taxon>
        <taxon>16SrII (Peanut WB group)</taxon>
        <taxon>Candidatus Phytoplasma australasiaticum</taxon>
    </lineage>
</organism>
<dbReference type="InterPro" id="IPR043504">
    <property type="entry name" value="Peptidase_S1_PA_chymotrypsin"/>
</dbReference>
<dbReference type="AlphaFoldDB" id="A0A7S7G0Z8"/>
<proteinExistence type="predicted"/>
<sequence>MGSQESFALEKFLSSLTNIKNTQSIKRNLLKRGDITKLNEAFIDFNIEIDNGNSGGPVFNQKDKLLV</sequence>